<dbReference type="Pfam" id="PF04420">
    <property type="entry name" value="CHD5"/>
    <property type="match status" value="1"/>
</dbReference>
<dbReference type="GO" id="GO:0090150">
    <property type="term" value="P:establishment of protein localization to membrane"/>
    <property type="evidence" value="ECO:0007669"/>
    <property type="project" value="UniProtKB-ARBA"/>
</dbReference>
<evidence type="ECO:0000256" key="4">
    <source>
        <dbReference type="ARBA" id="ARBA00022692"/>
    </source>
</evidence>
<keyword evidence="4 11" id="KW-0812">Transmembrane</keyword>
<name>A0ABD2XGE4_9HYME</name>
<comment type="subcellular location">
    <subcellularLocation>
        <location evidence="1">Endoplasmic reticulum membrane</location>
        <topology evidence="1">Multi-pass membrane protein</topology>
    </subcellularLocation>
</comment>
<organism evidence="12 13">
    <name type="scientific">Trichogramma kaykai</name>
    <dbReference type="NCBI Taxonomy" id="54128"/>
    <lineage>
        <taxon>Eukaryota</taxon>
        <taxon>Metazoa</taxon>
        <taxon>Ecdysozoa</taxon>
        <taxon>Arthropoda</taxon>
        <taxon>Hexapoda</taxon>
        <taxon>Insecta</taxon>
        <taxon>Pterygota</taxon>
        <taxon>Neoptera</taxon>
        <taxon>Endopterygota</taxon>
        <taxon>Hymenoptera</taxon>
        <taxon>Apocrita</taxon>
        <taxon>Proctotrupomorpha</taxon>
        <taxon>Chalcidoidea</taxon>
        <taxon>Trichogrammatidae</taxon>
        <taxon>Trichogramma</taxon>
    </lineage>
</organism>
<evidence type="ECO:0000256" key="6">
    <source>
        <dbReference type="ARBA" id="ARBA00022989"/>
    </source>
</evidence>
<keyword evidence="5" id="KW-0256">Endoplasmic reticulum</keyword>
<evidence type="ECO:0000256" key="7">
    <source>
        <dbReference type="ARBA" id="ARBA00023136"/>
    </source>
</evidence>
<feature type="transmembrane region" description="Helical" evidence="11">
    <location>
        <begin position="93"/>
        <end position="114"/>
    </location>
</feature>
<gene>
    <name evidence="12" type="ORF">TKK_002961</name>
</gene>
<dbReference type="EMBL" id="JBJJXI010000025">
    <property type="protein sequence ID" value="KAL3404497.1"/>
    <property type="molecule type" value="Genomic_DNA"/>
</dbReference>
<dbReference type="PANTHER" id="PTHR42650:SF1">
    <property type="entry name" value="GUIDED ENTRY OF TAIL-ANCHORED PROTEINS FACTOR 1"/>
    <property type="match status" value="1"/>
</dbReference>
<dbReference type="Gene3D" id="1.10.287.660">
    <property type="entry name" value="Helix hairpin bin"/>
    <property type="match status" value="1"/>
</dbReference>
<evidence type="ECO:0000256" key="3">
    <source>
        <dbReference type="ARBA" id="ARBA00017951"/>
    </source>
</evidence>
<reference evidence="12 13" key="1">
    <citation type="journal article" date="2024" name="bioRxiv">
        <title>A reference genome for Trichogramma kaykai: A tiny desert-dwelling parasitoid wasp with competing sex-ratio distorters.</title>
        <authorList>
            <person name="Culotta J."/>
            <person name="Lindsey A.R."/>
        </authorList>
    </citation>
    <scope>NUCLEOTIDE SEQUENCE [LARGE SCALE GENOMIC DNA]</scope>
    <source>
        <strain evidence="12 13">KSX58</strain>
    </source>
</reference>
<accession>A0ABD2XGE4</accession>
<evidence type="ECO:0000256" key="1">
    <source>
        <dbReference type="ARBA" id="ARBA00004477"/>
    </source>
</evidence>
<protein>
    <recommendedName>
        <fullName evidence="3">Guided entry of tail-anchored proteins factor 1</fullName>
    </recommendedName>
    <alternativeName>
        <fullName evidence="8">Tail-anchored protein insertion receptor WRB</fullName>
    </alternativeName>
    <alternativeName>
        <fullName evidence="9">Tryptophan-rich basic protein</fullName>
    </alternativeName>
</protein>
<dbReference type="InterPro" id="IPR028945">
    <property type="entry name" value="Get1"/>
</dbReference>
<keyword evidence="13" id="KW-1185">Reference proteome</keyword>
<dbReference type="GO" id="GO:0005789">
    <property type="term" value="C:endoplasmic reticulum membrane"/>
    <property type="evidence" value="ECO:0007669"/>
    <property type="project" value="UniProtKB-SubCell"/>
</dbReference>
<evidence type="ECO:0000256" key="9">
    <source>
        <dbReference type="ARBA" id="ARBA00033006"/>
    </source>
</evidence>
<evidence type="ECO:0000256" key="11">
    <source>
        <dbReference type="SAM" id="Phobius"/>
    </source>
</evidence>
<evidence type="ECO:0000256" key="10">
    <source>
        <dbReference type="SAM" id="Coils"/>
    </source>
</evidence>
<dbReference type="AlphaFoldDB" id="A0ABD2XGE4"/>
<comment type="similarity">
    <text evidence="2">Belongs to the WRB/GET1 family.</text>
</comment>
<keyword evidence="7 11" id="KW-0472">Membrane</keyword>
<evidence type="ECO:0000256" key="8">
    <source>
        <dbReference type="ARBA" id="ARBA00032437"/>
    </source>
</evidence>
<evidence type="ECO:0000256" key="5">
    <source>
        <dbReference type="ARBA" id="ARBA00022824"/>
    </source>
</evidence>
<evidence type="ECO:0000256" key="2">
    <source>
        <dbReference type="ARBA" id="ARBA00010799"/>
    </source>
</evidence>
<proteinExistence type="inferred from homology"/>
<evidence type="ECO:0000313" key="12">
    <source>
        <dbReference type="EMBL" id="KAL3404497.1"/>
    </source>
</evidence>
<keyword evidence="10" id="KW-0175">Coiled coil</keyword>
<dbReference type="InterPro" id="IPR029012">
    <property type="entry name" value="Helix_hairpin_bin_sf"/>
</dbReference>
<evidence type="ECO:0000313" key="13">
    <source>
        <dbReference type="Proteomes" id="UP001627154"/>
    </source>
</evidence>
<dbReference type="PANTHER" id="PTHR42650">
    <property type="entry name" value="TAIL-ANCHORED PROTEIN INSERTION RECEPTOR WRB"/>
    <property type="match status" value="1"/>
</dbReference>
<feature type="coiled-coil region" evidence="10">
    <location>
        <begin position="56"/>
        <end position="83"/>
    </location>
</feature>
<keyword evidence="6 11" id="KW-1133">Transmembrane helix</keyword>
<comment type="caution">
    <text evidence="12">The sequence shown here is derived from an EMBL/GenBank/DDBJ whole genome shotgun (WGS) entry which is preliminary data.</text>
</comment>
<sequence length="165" mass="19366">MIPYVLILATFLSLSEVWNVFLVKFILSWCFNLSDEDHATRAEMLDLKTQMNSISMVDEFAKYARLQRKYNKLNDQLKDKLNDNTQQRLKVRFFLNCGLKTFTILVSAILVFIYRYEPVIRYSEGLFFPFESILSWPTGQENCISLPMWMFVVRTSVSKFGAKVS</sequence>
<dbReference type="Proteomes" id="UP001627154">
    <property type="component" value="Unassembled WGS sequence"/>
</dbReference>